<name>A0ABW9EEG5_9BURK</name>
<evidence type="ECO:0000313" key="1">
    <source>
        <dbReference type="EMBL" id="MFM0717272.1"/>
    </source>
</evidence>
<comment type="caution">
    <text evidence="1">The sequence shown here is derived from an EMBL/GenBank/DDBJ whole genome shotgun (WGS) entry which is preliminary data.</text>
</comment>
<sequence length="44" mass="5051">MTDTQIYLHSEPDDVKLTRYQVSLPTDLKGDINNDECRIRAVGE</sequence>
<dbReference type="RefSeq" id="WP_408144921.1">
    <property type="nucleotide sequence ID" value="NZ_JAQQCJ010000013.1"/>
</dbReference>
<protein>
    <submittedName>
        <fullName evidence="1">Uncharacterized protein</fullName>
    </submittedName>
</protein>
<proteinExistence type="predicted"/>
<organism evidence="1 2">
    <name type="scientific">Paraburkholderia strydomiana</name>
    <dbReference type="NCBI Taxonomy" id="1245417"/>
    <lineage>
        <taxon>Bacteria</taxon>
        <taxon>Pseudomonadati</taxon>
        <taxon>Pseudomonadota</taxon>
        <taxon>Betaproteobacteria</taxon>
        <taxon>Burkholderiales</taxon>
        <taxon>Burkholderiaceae</taxon>
        <taxon>Paraburkholderia</taxon>
    </lineage>
</organism>
<dbReference type="EMBL" id="JAQQCL010000008">
    <property type="protein sequence ID" value="MFM0717272.1"/>
    <property type="molecule type" value="Genomic_DNA"/>
</dbReference>
<dbReference type="Proteomes" id="UP001629392">
    <property type="component" value="Unassembled WGS sequence"/>
</dbReference>
<accession>A0ABW9EEG5</accession>
<evidence type="ECO:0000313" key="2">
    <source>
        <dbReference type="Proteomes" id="UP001629392"/>
    </source>
</evidence>
<reference evidence="1 2" key="1">
    <citation type="journal article" date="2024" name="Chem. Sci.">
        <title>Discovery of megapolipeptins by genome mining of a Burkholderiales bacteria collection.</title>
        <authorList>
            <person name="Paulo B.S."/>
            <person name="Recchia M.J.J."/>
            <person name="Lee S."/>
            <person name="Fergusson C.H."/>
            <person name="Romanowski S.B."/>
            <person name="Hernandez A."/>
            <person name="Krull N."/>
            <person name="Liu D.Y."/>
            <person name="Cavanagh H."/>
            <person name="Bos A."/>
            <person name="Gray C.A."/>
            <person name="Murphy B.T."/>
            <person name="Linington R.G."/>
            <person name="Eustaquio A.S."/>
        </authorList>
    </citation>
    <scope>NUCLEOTIDE SEQUENCE [LARGE SCALE GENOMIC DNA]</scope>
    <source>
        <strain evidence="1 2">RL17-350-BIC-E</strain>
    </source>
</reference>
<gene>
    <name evidence="1" type="ORF">PQQ73_13120</name>
</gene>
<keyword evidence="2" id="KW-1185">Reference proteome</keyword>